<dbReference type="GO" id="GO:0006508">
    <property type="term" value="P:proteolysis"/>
    <property type="evidence" value="ECO:0007669"/>
    <property type="project" value="UniProtKB-KW"/>
</dbReference>
<dbReference type="Gene3D" id="3.90.70.10">
    <property type="entry name" value="Cysteine proteinases"/>
    <property type="match status" value="1"/>
</dbReference>
<dbReference type="GO" id="GO:0008234">
    <property type="term" value="F:cysteine-type peptidase activity"/>
    <property type="evidence" value="ECO:0007669"/>
    <property type="project" value="UniProtKB-UniRule"/>
</dbReference>
<name>A0ABD2IAD1_9BILA</name>
<dbReference type="PRINTS" id="PR00704">
    <property type="entry name" value="CALPAIN"/>
</dbReference>
<evidence type="ECO:0000313" key="8">
    <source>
        <dbReference type="EMBL" id="KAL3076236.1"/>
    </source>
</evidence>
<evidence type="ECO:0000256" key="6">
    <source>
        <dbReference type="PROSITE-ProRule" id="PRU00239"/>
    </source>
</evidence>
<reference evidence="8 9" key="1">
    <citation type="submission" date="2024-10" db="EMBL/GenBank/DDBJ databases">
        <authorList>
            <person name="Kim D."/>
        </authorList>
    </citation>
    <scope>NUCLEOTIDE SEQUENCE [LARGE SCALE GENOMIC DNA]</scope>
    <source>
        <strain evidence="8">BH-2024</strain>
    </source>
</reference>
<dbReference type="PROSITE" id="PS50203">
    <property type="entry name" value="CALPAIN_CAT"/>
    <property type="match status" value="1"/>
</dbReference>
<feature type="active site" evidence="5 6">
    <location>
        <position position="119"/>
    </location>
</feature>
<dbReference type="CDD" id="cd00044">
    <property type="entry name" value="CysPc"/>
    <property type="match status" value="1"/>
</dbReference>
<evidence type="ECO:0000256" key="2">
    <source>
        <dbReference type="ARBA" id="ARBA00022670"/>
    </source>
</evidence>
<organism evidence="8 9">
    <name type="scientific">Heterodera trifolii</name>
    <dbReference type="NCBI Taxonomy" id="157864"/>
    <lineage>
        <taxon>Eukaryota</taxon>
        <taxon>Metazoa</taxon>
        <taxon>Ecdysozoa</taxon>
        <taxon>Nematoda</taxon>
        <taxon>Chromadorea</taxon>
        <taxon>Rhabditida</taxon>
        <taxon>Tylenchina</taxon>
        <taxon>Tylenchomorpha</taxon>
        <taxon>Tylenchoidea</taxon>
        <taxon>Heteroderidae</taxon>
        <taxon>Heteroderinae</taxon>
        <taxon>Heterodera</taxon>
    </lineage>
</organism>
<keyword evidence="3 6" id="KW-0378">Hydrolase</keyword>
<evidence type="ECO:0000256" key="5">
    <source>
        <dbReference type="PIRSR" id="PIRSR622684-1"/>
    </source>
</evidence>
<comment type="caution">
    <text evidence="8">The sequence shown here is derived from an EMBL/GenBank/DDBJ whole genome shotgun (WGS) entry which is preliminary data.</text>
</comment>
<evidence type="ECO:0000256" key="1">
    <source>
        <dbReference type="ARBA" id="ARBA00007623"/>
    </source>
</evidence>
<dbReference type="InterPro" id="IPR022684">
    <property type="entry name" value="Calpain_cysteine_protease"/>
</dbReference>
<dbReference type="SUPFAM" id="SSF54001">
    <property type="entry name" value="Cysteine proteinases"/>
    <property type="match status" value="1"/>
</dbReference>
<feature type="active site" evidence="5 6">
    <location>
        <position position="248"/>
    </location>
</feature>
<dbReference type="Pfam" id="PF00648">
    <property type="entry name" value="Peptidase_C2"/>
    <property type="match status" value="2"/>
</dbReference>
<dbReference type="InterPro" id="IPR001300">
    <property type="entry name" value="Peptidase_C2_calpain_cat"/>
</dbReference>
<evidence type="ECO:0000256" key="4">
    <source>
        <dbReference type="ARBA" id="ARBA00022807"/>
    </source>
</evidence>
<keyword evidence="9" id="KW-1185">Reference proteome</keyword>
<feature type="domain" description="Calpain catalytic" evidence="7">
    <location>
        <begin position="64"/>
        <end position="334"/>
    </location>
</feature>
<sequence length="378" mass="43204">MENLAFIDVGGEDNALDGVGKEILEKLENNEYERDTEAFIPVPAGTAIGSFTLLRDLCLERGTLFEDTQFPVESIPLYFTRGEVVPIQWLRPHQIVERPQFINKEPLAADVRQGSLGDCWALAAASVLAEFGPLFYRVVPPDQGFRHGYAGIFRFHFWYYGRWTEVIIDDRLPCRESNRKLLYSRPPAENVFWAILLEKAYSKLYGGYTALVGGKVRDCLSDLTGGITEEWDLHMLSDEKKADLEKHHAYAITETQQFISATSQRQTIVLFIRNPWGRANWRGALSLNSPDWEMVPAGIKKYMEKKLDENSGGFWILLDDFIRLFSKIHLCFLEPHAISEVREMTDRSIRKLWDGVMFDGVWQRNATAWGSPQSAASK</sequence>
<dbReference type="Proteomes" id="UP001620626">
    <property type="component" value="Unassembled WGS sequence"/>
</dbReference>
<dbReference type="InterPro" id="IPR000169">
    <property type="entry name" value="Pept_cys_AS"/>
</dbReference>
<dbReference type="PROSITE" id="PS00139">
    <property type="entry name" value="THIOL_PROTEASE_CYS"/>
    <property type="match status" value="1"/>
</dbReference>
<dbReference type="PANTHER" id="PTHR10183:SF433">
    <property type="entry name" value="CALPAIN-A-RELATED"/>
    <property type="match status" value="1"/>
</dbReference>
<feature type="active site" evidence="5 6">
    <location>
        <position position="274"/>
    </location>
</feature>
<gene>
    <name evidence="8" type="ORF">niasHT_033706</name>
</gene>
<keyword evidence="4 6" id="KW-0788">Thiol protease</keyword>
<evidence type="ECO:0000313" key="9">
    <source>
        <dbReference type="Proteomes" id="UP001620626"/>
    </source>
</evidence>
<evidence type="ECO:0000259" key="7">
    <source>
        <dbReference type="PROSITE" id="PS50203"/>
    </source>
</evidence>
<dbReference type="PANTHER" id="PTHR10183">
    <property type="entry name" value="CALPAIN"/>
    <property type="match status" value="1"/>
</dbReference>
<dbReference type="EMBL" id="JBICBT010001255">
    <property type="protein sequence ID" value="KAL3076236.1"/>
    <property type="molecule type" value="Genomic_DNA"/>
</dbReference>
<dbReference type="AlphaFoldDB" id="A0ABD2IAD1"/>
<dbReference type="SMART" id="SM00230">
    <property type="entry name" value="CysPc"/>
    <property type="match status" value="1"/>
</dbReference>
<keyword evidence="2 6" id="KW-0645">Protease</keyword>
<accession>A0ABD2IAD1</accession>
<dbReference type="InterPro" id="IPR038765">
    <property type="entry name" value="Papain-like_cys_pep_sf"/>
</dbReference>
<evidence type="ECO:0000256" key="3">
    <source>
        <dbReference type="ARBA" id="ARBA00022801"/>
    </source>
</evidence>
<comment type="similarity">
    <text evidence="1">Belongs to the peptidase C2 family.</text>
</comment>
<proteinExistence type="inferred from homology"/>
<protein>
    <recommendedName>
        <fullName evidence="7">Calpain catalytic domain-containing protein</fullName>
    </recommendedName>
</protein>